<name>A0A078KWU9_9GAMM</name>
<proteinExistence type="predicted"/>
<dbReference type="Proteomes" id="UP000044071">
    <property type="component" value="Unassembled WGS sequence"/>
</dbReference>
<protein>
    <submittedName>
        <fullName evidence="1">Uncharacterized protein</fullName>
    </submittedName>
</protein>
<keyword evidence="2" id="KW-1185">Reference proteome</keyword>
<gene>
    <name evidence="1" type="ORF">BN59_01709</name>
</gene>
<dbReference type="RefSeq" id="WP_043873966.1">
    <property type="nucleotide sequence ID" value="NZ_CCVW01000002.1"/>
</dbReference>
<accession>A0A078KWU9</accession>
<dbReference type="EMBL" id="CCSB01000002">
    <property type="protein sequence ID" value="CDZ77426.1"/>
    <property type="molecule type" value="Genomic_DNA"/>
</dbReference>
<dbReference type="STRING" id="1034943.BN59_01709"/>
<reference evidence="1 2" key="1">
    <citation type="submission" date="2014-06" db="EMBL/GenBank/DDBJ databases">
        <authorList>
            <person name="Urmite Genomes Urmite Genomes"/>
        </authorList>
    </citation>
    <scope>NUCLEOTIDE SEQUENCE [LARGE SCALE GENOMIC DNA]</scope>
</reference>
<dbReference type="AlphaFoldDB" id="A0A078KWU9"/>
<evidence type="ECO:0000313" key="2">
    <source>
        <dbReference type="Proteomes" id="UP000044071"/>
    </source>
</evidence>
<sequence length="85" mass="9285">MKYLLILVVLLPSIGIASEVVFPGNTSKREGVQPDIHRSNQQHAVAMSGIPSHRPNPKTVITPNHSHQAAKSKVIINKYAQAKQP</sequence>
<evidence type="ECO:0000313" key="1">
    <source>
        <dbReference type="EMBL" id="CDZ77426.1"/>
    </source>
</evidence>
<organism evidence="1 2">
    <name type="scientific">Legionella massiliensis</name>
    <dbReference type="NCBI Taxonomy" id="1034943"/>
    <lineage>
        <taxon>Bacteria</taxon>
        <taxon>Pseudomonadati</taxon>
        <taxon>Pseudomonadota</taxon>
        <taxon>Gammaproteobacteria</taxon>
        <taxon>Legionellales</taxon>
        <taxon>Legionellaceae</taxon>
        <taxon>Legionella</taxon>
    </lineage>
</organism>